<dbReference type="Proteomes" id="UP000885792">
    <property type="component" value="Unassembled WGS sequence"/>
</dbReference>
<evidence type="ECO:0000256" key="3">
    <source>
        <dbReference type="ARBA" id="ARBA00022989"/>
    </source>
</evidence>
<accession>A0A7C5QKT2</accession>
<keyword evidence="5 7" id="KW-0456">Lyase</keyword>
<evidence type="ECO:0000256" key="4">
    <source>
        <dbReference type="ARBA" id="ARBA00023136"/>
    </source>
</evidence>
<evidence type="ECO:0000256" key="2">
    <source>
        <dbReference type="ARBA" id="ARBA00022692"/>
    </source>
</evidence>
<keyword evidence="4" id="KW-0472">Membrane</keyword>
<evidence type="ECO:0000256" key="1">
    <source>
        <dbReference type="ARBA" id="ARBA00022475"/>
    </source>
</evidence>
<keyword evidence="1" id="KW-1003">Cell membrane</keyword>
<evidence type="ECO:0000256" key="5">
    <source>
        <dbReference type="ARBA" id="ARBA00023239"/>
    </source>
</evidence>
<protein>
    <submittedName>
        <fullName evidence="7">Aminodeoxychorismate lyase</fullName>
    </submittedName>
</protein>
<sequence>MKKLVLLSLSVFAAILYLAYSFLPVYVEGKTIDIPYGTPTVKIVDLLYREGLLRNRLSFALIHALRKEKLEAGEYEFEGYVSPLDVYRKLSQGIHKLHRVVVFEGSDLYDIAEILDRKGICRREDFLRYATSESVARSYGLSTPTMEGFLFPDTYLFSKNTH</sequence>
<dbReference type="GO" id="GO:0016829">
    <property type="term" value="F:lyase activity"/>
    <property type="evidence" value="ECO:0007669"/>
    <property type="project" value="UniProtKB-KW"/>
</dbReference>
<dbReference type="EMBL" id="DRNB01000116">
    <property type="protein sequence ID" value="HHJ63880.1"/>
    <property type="molecule type" value="Genomic_DNA"/>
</dbReference>
<name>A0A7C5QKT2_AQUAO</name>
<reference evidence="7" key="1">
    <citation type="journal article" date="2020" name="mSystems">
        <title>Genome- and Community-Level Interaction Insights into Carbon Utilization and Element Cycling Functions of Hydrothermarchaeota in Hydrothermal Sediment.</title>
        <authorList>
            <person name="Zhou Z."/>
            <person name="Liu Y."/>
            <person name="Xu W."/>
            <person name="Pan J."/>
            <person name="Luo Z.H."/>
            <person name="Li M."/>
        </authorList>
    </citation>
    <scope>NUCLEOTIDE SEQUENCE [LARGE SCALE GENOMIC DNA]</scope>
    <source>
        <strain evidence="7">HyVt-501</strain>
    </source>
</reference>
<proteinExistence type="predicted"/>
<keyword evidence="2" id="KW-0812">Transmembrane</keyword>
<dbReference type="Pfam" id="PF02618">
    <property type="entry name" value="YceG"/>
    <property type="match status" value="1"/>
</dbReference>
<dbReference type="PANTHER" id="PTHR30518:SF2">
    <property type="entry name" value="ENDOLYTIC MUREIN TRANSGLYCOSYLASE"/>
    <property type="match status" value="1"/>
</dbReference>
<keyword evidence="6" id="KW-0961">Cell wall biogenesis/degradation</keyword>
<dbReference type="AlphaFoldDB" id="A0A7C5QKT2"/>
<evidence type="ECO:0000313" key="7">
    <source>
        <dbReference type="EMBL" id="HHJ63880.1"/>
    </source>
</evidence>
<organism evidence="7">
    <name type="scientific">Aquifex aeolicus</name>
    <dbReference type="NCBI Taxonomy" id="63363"/>
    <lineage>
        <taxon>Bacteria</taxon>
        <taxon>Pseudomonadati</taxon>
        <taxon>Aquificota</taxon>
        <taxon>Aquificia</taxon>
        <taxon>Aquificales</taxon>
        <taxon>Aquificaceae</taxon>
        <taxon>Aquifex</taxon>
    </lineage>
</organism>
<dbReference type="Gene3D" id="3.30.1490.480">
    <property type="entry name" value="Endolytic murein transglycosylase"/>
    <property type="match status" value="1"/>
</dbReference>
<gene>
    <name evidence="7" type="ORF">ENJ61_03145</name>
</gene>
<feature type="non-terminal residue" evidence="7">
    <location>
        <position position="162"/>
    </location>
</feature>
<dbReference type="InterPro" id="IPR003770">
    <property type="entry name" value="MLTG-like"/>
</dbReference>
<comment type="caution">
    <text evidence="7">The sequence shown here is derived from an EMBL/GenBank/DDBJ whole genome shotgun (WGS) entry which is preliminary data.</text>
</comment>
<dbReference type="GO" id="GO:0071555">
    <property type="term" value="P:cell wall organization"/>
    <property type="evidence" value="ECO:0007669"/>
    <property type="project" value="UniProtKB-KW"/>
</dbReference>
<evidence type="ECO:0000256" key="6">
    <source>
        <dbReference type="ARBA" id="ARBA00023316"/>
    </source>
</evidence>
<dbReference type="PANTHER" id="PTHR30518">
    <property type="entry name" value="ENDOLYTIC MUREIN TRANSGLYCOSYLASE"/>
    <property type="match status" value="1"/>
</dbReference>
<keyword evidence="3" id="KW-1133">Transmembrane helix</keyword>